<sequence length="408" mass="43531">MIGLHHSMKMGLASLKSAKMRSGLTALGIIIGIAAVVATFTLGSSFGAYFSEQISSSGSNYIMIISEKENLFFDQQVQVVRNTPGVTGASPVNSAAGVVTFMGEEKNVTAIYGVTEDYAEIASMPMQSGSFISDKDTSSIVIGKKIAQEEFKNEITTRSTVTLTVYNNETKQYITETFKVKGISGSNETNIITGGEVDNAIYIPLDAAKRLSGRDDYYMIFAMTESSDDVQEVADDVEVNLARNLGVSERYLNNPEYDDLIPFMIMNQAEILEQVQQIIQTMQIFLAGIGGISLVVGSVGIMNIMLVTVTERTKEIGTLKALGYSSKDVLLLFVTEAIMISSVGGAVGVLLGLLAGYVGATLMGFSMGWSITVILAGIGISIVIGVIAGVYPANKAAKMNPVDALRSD</sequence>
<gene>
    <name evidence="10" type="primary">macB_2</name>
    <name evidence="10" type="ORF">MsAg5_15130</name>
</gene>
<evidence type="ECO:0000256" key="3">
    <source>
        <dbReference type="ARBA" id="ARBA00022692"/>
    </source>
</evidence>
<feature type="domain" description="ABC3 transporter permease C-terminal" evidence="8">
    <location>
        <begin position="289"/>
        <end position="401"/>
    </location>
</feature>
<evidence type="ECO:0000313" key="11">
    <source>
        <dbReference type="Proteomes" id="UP001271789"/>
    </source>
</evidence>
<protein>
    <submittedName>
        <fullName evidence="10">Macrolide export ATP-binding/permease protein MacB</fullName>
        <ecNumber evidence="10">3.6.3.-</ecNumber>
    </submittedName>
</protein>
<comment type="caution">
    <text evidence="10">The sequence shown here is derived from an EMBL/GenBank/DDBJ whole genome shotgun (WGS) entry which is preliminary data.</text>
</comment>
<feature type="transmembrane region" description="Helical" evidence="7">
    <location>
        <begin position="329"/>
        <end position="355"/>
    </location>
</feature>
<dbReference type="GO" id="GO:0005886">
    <property type="term" value="C:plasma membrane"/>
    <property type="evidence" value="ECO:0007669"/>
    <property type="project" value="UniProtKB-SubCell"/>
</dbReference>
<comment type="similarity">
    <text evidence="6">Belongs to the ABC-4 integral membrane protein family.</text>
</comment>
<keyword evidence="10" id="KW-0547">Nucleotide-binding</keyword>
<evidence type="ECO:0000256" key="5">
    <source>
        <dbReference type="ARBA" id="ARBA00023136"/>
    </source>
</evidence>
<dbReference type="AlphaFoldDB" id="A0AAE4MKI5"/>
<proteinExistence type="inferred from homology"/>
<evidence type="ECO:0000259" key="8">
    <source>
        <dbReference type="Pfam" id="PF02687"/>
    </source>
</evidence>
<keyword evidence="4 7" id="KW-1133">Transmembrane helix</keyword>
<name>A0AAE4MKI5_9EURY</name>
<keyword evidence="3 7" id="KW-0812">Transmembrane</keyword>
<organism evidence="10 11">
    <name type="scientific">Methanolapillus africanus</name>
    <dbReference type="NCBI Taxonomy" id="3028297"/>
    <lineage>
        <taxon>Archaea</taxon>
        <taxon>Methanobacteriati</taxon>
        <taxon>Methanobacteriota</taxon>
        <taxon>Stenosarchaea group</taxon>
        <taxon>Methanomicrobia</taxon>
        <taxon>Methanosarcinales</taxon>
        <taxon>Methanosarcinaceae</taxon>
        <taxon>Methanolapillus</taxon>
    </lineage>
</organism>
<keyword evidence="2" id="KW-1003">Cell membrane</keyword>
<dbReference type="EMBL" id="JAWDKD010000021">
    <property type="protein sequence ID" value="MDV0447604.1"/>
    <property type="molecule type" value="Genomic_DNA"/>
</dbReference>
<dbReference type="InterPro" id="IPR025857">
    <property type="entry name" value="MacB_PCD"/>
</dbReference>
<accession>A0AAE4MKI5</accession>
<keyword evidence="10" id="KW-0067">ATP-binding</keyword>
<dbReference type="GO" id="GO:0016787">
    <property type="term" value="F:hydrolase activity"/>
    <property type="evidence" value="ECO:0007669"/>
    <property type="project" value="UniProtKB-KW"/>
</dbReference>
<evidence type="ECO:0000313" key="10">
    <source>
        <dbReference type="EMBL" id="MDV0447604.1"/>
    </source>
</evidence>
<comment type="subcellular location">
    <subcellularLocation>
        <location evidence="1">Cell membrane</location>
        <topology evidence="1">Multi-pass membrane protein</topology>
    </subcellularLocation>
</comment>
<evidence type="ECO:0000256" key="7">
    <source>
        <dbReference type="SAM" id="Phobius"/>
    </source>
</evidence>
<dbReference type="Pfam" id="PF12704">
    <property type="entry name" value="MacB_PCD"/>
    <property type="match status" value="1"/>
</dbReference>
<evidence type="ECO:0000256" key="4">
    <source>
        <dbReference type="ARBA" id="ARBA00022989"/>
    </source>
</evidence>
<evidence type="ECO:0000256" key="2">
    <source>
        <dbReference type="ARBA" id="ARBA00022475"/>
    </source>
</evidence>
<feature type="transmembrane region" description="Helical" evidence="7">
    <location>
        <begin position="284"/>
        <end position="309"/>
    </location>
</feature>
<dbReference type="GO" id="GO:0005524">
    <property type="term" value="F:ATP binding"/>
    <property type="evidence" value="ECO:0007669"/>
    <property type="project" value="UniProtKB-KW"/>
</dbReference>
<keyword evidence="11" id="KW-1185">Reference proteome</keyword>
<keyword evidence="10" id="KW-0378">Hydrolase</keyword>
<evidence type="ECO:0000256" key="1">
    <source>
        <dbReference type="ARBA" id="ARBA00004651"/>
    </source>
</evidence>
<reference evidence="10" key="1">
    <citation type="submission" date="2023-06" db="EMBL/GenBank/DDBJ databases">
        <title>Genome sequence of Methanosarcinaceae archaeon Ag5.</title>
        <authorList>
            <person name="Protasov E."/>
            <person name="Platt K."/>
            <person name="Poehlein A."/>
            <person name="Daniel R."/>
            <person name="Brune A."/>
        </authorList>
    </citation>
    <scope>NUCLEOTIDE SEQUENCE</scope>
    <source>
        <strain evidence="10">Ag5</strain>
    </source>
</reference>
<dbReference type="GO" id="GO:0022857">
    <property type="term" value="F:transmembrane transporter activity"/>
    <property type="evidence" value="ECO:0007669"/>
    <property type="project" value="TreeGrafter"/>
</dbReference>
<evidence type="ECO:0000256" key="6">
    <source>
        <dbReference type="ARBA" id="ARBA00038076"/>
    </source>
</evidence>
<evidence type="ECO:0000259" key="9">
    <source>
        <dbReference type="Pfam" id="PF12704"/>
    </source>
</evidence>
<dbReference type="EC" id="3.6.3.-" evidence="10"/>
<keyword evidence="5 7" id="KW-0472">Membrane</keyword>
<dbReference type="PANTHER" id="PTHR30572:SF4">
    <property type="entry name" value="ABC TRANSPORTER PERMEASE YTRF"/>
    <property type="match status" value="1"/>
</dbReference>
<dbReference type="InterPro" id="IPR050250">
    <property type="entry name" value="Macrolide_Exporter_MacB"/>
</dbReference>
<dbReference type="PANTHER" id="PTHR30572">
    <property type="entry name" value="MEMBRANE COMPONENT OF TRANSPORTER-RELATED"/>
    <property type="match status" value="1"/>
</dbReference>
<dbReference type="Proteomes" id="UP001271789">
    <property type="component" value="Unassembled WGS sequence"/>
</dbReference>
<dbReference type="RefSeq" id="WP_338100045.1">
    <property type="nucleotide sequence ID" value="NZ_JAWDKD010000021.1"/>
</dbReference>
<dbReference type="Pfam" id="PF02687">
    <property type="entry name" value="FtsX"/>
    <property type="match status" value="1"/>
</dbReference>
<dbReference type="InterPro" id="IPR003838">
    <property type="entry name" value="ABC3_permease_C"/>
</dbReference>
<feature type="transmembrane region" description="Helical" evidence="7">
    <location>
        <begin position="367"/>
        <end position="391"/>
    </location>
</feature>
<feature type="domain" description="MacB-like periplasmic core" evidence="9">
    <location>
        <begin position="22"/>
        <end position="238"/>
    </location>
</feature>